<reference evidence="2 3" key="1">
    <citation type="journal article" date="2023" name="Mol. Biol. Evol.">
        <title>Genomics of Secondarily Temperate Adaptation in the Only Non-Antarctic Icefish.</title>
        <authorList>
            <person name="Rivera-Colon A.G."/>
            <person name="Rayamajhi N."/>
            <person name="Minhas B.F."/>
            <person name="Madrigal G."/>
            <person name="Bilyk K.T."/>
            <person name="Yoon V."/>
            <person name="Hune M."/>
            <person name="Gregory S."/>
            <person name="Cheng C.H.C."/>
            <person name="Catchen J.M."/>
        </authorList>
    </citation>
    <scope>NUCLEOTIDE SEQUENCE [LARGE SCALE GENOMIC DNA]</scope>
    <source>
        <strain evidence="2">JC2023a</strain>
    </source>
</reference>
<organism evidence="2 3">
    <name type="scientific">Champsocephalus esox</name>
    <name type="common">pike icefish</name>
    <dbReference type="NCBI Taxonomy" id="159716"/>
    <lineage>
        <taxon>Eukaryota</taxon>
        <taxon>Metazoa</taxon>
        <taxon>Chordata</taxon>
        <taxon>Craniata</taxon>
        <taxon>Vertebrata</taxon>
        <taxon>Euteleostomi</taxon>
        <taxon>Actinopterygii</taxon>
        <taxon>Neopterygii</taxon>
        <taxon>Teleostei</taxon>
        <taxon>Neoteleostei</taxon>
        <taxon>Acanthomorphata</taxon>
        <taxon>Eupercaria</taxon>
        <taxon>Perciformes</taxon>
        <taxon>Notothenioidei</taxon>
        <taxon>Channichthyidae</taxon>
        <taxon>Champsocephalus</taxon>
    </lineage>
</organism>
<protein>
    <submittedName>
        <fullName evidence="2">Uncharacterized protein</fullName>
    </submittedName>
</protein>
<dbReference type="EMBL" id="JAULUE010002065">
    <property type="protein sequence ID" value="KAK5879452.1"/>
    <property type="molecule type" value="Genomic_DNA"/>
</dbReference>
<name>A0AAN8B754_9TELE</name>
<comment type="caution">
    <text evidence="2">The sequence shown here is derived from an EMBL/GenBank/DDBJ whole genome shotgun (WGS) entry which is preliminary data.</text>
</comment>
<dbReference type="Proteomes" id="UP001335648">
    <property type="component" value="Unassembled WGS sequence"/>
</dbReference>
<evidence type="ECO:0000256" key="1">
    <source>
        <dbReference type="SAM" id="MobiDB-lite"/>
    </source>
</evidence>
<feature type="region of interest" description="Disordered" evidence="1">
    <location>
        <begin position="17"/>
        <end position="80"/>
    </location>
</feature>
<feature type="compositionally biased region" description="Polar residues" evidence="1">
    <location>
        <begin position="36"/>
        <end position="50"/>
    </location>
</feature>
<proteinExistence type="predicted"/>
<keyword evidence="3" id="KW-1185">Reference proteome</keyword>
<accession>A0AAN8B754</accession>
<feature type="compositionally biased region" description="Polar residues" evidence="1">
    <location>
        <begin position="58"/>
        <end position="73"/>
    </location>
</feature>
<gene>
    <name evidence="2" type="ORF">CesoFtcFv8_024749</name>
</gene>
<sequence>MPPNRVRDRQAMHEAIHRPSHPDGLGHSSHMAVFSGSGSTSTEAVQSQATVEDEEATESGSDSQECVEPSTSAGPPPRKK</sequence>
<evidence type="ECO:0000313" key="2">
    <source>
        <dbReference type="EMBL" id="KAK5879452.1"/>
    </source>
</evidence>
<dbReference type="AlphaFoldDB" id="A0AAN8B754"/>
<evidence type="ECO:0000313" key="3">
    <source>
        <dbReference type="Proteomes" id="UP001335648"/>
    </source>
</evidence>